<evidence type="ECO:0000256" key="1">
    <source>
        <dbReference type="SAM" id="Phobius"/>
    </source>
</evidence>
<dbReference type="RefSeq" id="WP_257464853.1">
    <property type="nucleotide sequence ID" value="NZ_JANJZT010000016.1"/>
</dbReference>
<keyword evidence="1" id="KW-1133">Transmembrane helix</keyword>
<accession>A0ABV2M3C8</accession>
<keyword evidence="1" id="KW-0812">Transmembrane</keyword>
<organism evidence="2 3">
    <name type="scientific">Blautia caecimuris</name>
    <dbReference type="NCBI Taxonomy" id="1796615"/>
    <lineage>
        <taxon>Bacteria</taxon>
        <taxon>Bacillati</taxon>
        <taxon>Bacillota</taxon>
        <taxon>Clostridia</taxon>
        <taxon>Lachnospirales</taxon>
        <taxon>Lachnospiraceae</taxon>
        <taxon>Blautia</taxon>
    </lineage>
</organism>
<evidence type="ECO:0000313" key="3">
    <source>
        <dbReference type="Proteomes" id="UP001549106"/>
    </source>
</evidence>
<comment type="caution">
    <text evidence="2">The sequence shown here is derived from an EMBL/GenBank/DDBJ whole genome shotgun (WGS) entry which is preliminary data.</text>
</comment>
<proteinExistence type="predicted"/>
<gene>
    <name evidence="2" type="ORF">ABID24_002219</name>
</gene>
<keyword evidence="3" id="KW-1185">Reference proteome</keyword>
<evidence type="ECO:0008006" key="4">
    <source>
        <dbReference type="Google" id="ProtNLM"/>
    </source>
</evidence>
<protein>
    <recommendedName>
        <fullName evidence="4">Zf-HC2 domain-containing protein</fullName>
    </recommendedName>
</protein>
<name>A0ABV2M3C8_9FIRM</name>
<dbReference type="Proteomes" id="UP001549106">
    <property type="component" value="Unassembled WGS sequence"/>
</dbReference>
<dbReference type="EMBL" id="JBEPMJ010000016">
    <property type="protein sequence ID" value="MET3750965.1"/>
    <property type="molecule type" value="Genomic_DNA"/>
</dbReference>
<sequence>MHVREKSLNKITDSDTVSTEEMIAFLEHLDQCDFCLDQMIEEEIRNTDQPAPDYLAEQILNRAAAPDVQAAKAVRTTSRKMQLFYYGLRTATGMIAALFLLFVIQQADLSTFSGVSIPESSKSAIRTEVSAHPETLSRLSQNISAELSRSSDKLTGYIRNFSNKILNGGDLK</sequence>
<keyword evidence="1" id="KW-0472">Membrane</keyword>
<evidence type="ECO:0000313" key="2">
    <source>
        <dbReference type="EMBL" id="MET3750965.1"/>
    </source>
</evidence>
<reference evidence="2 3" key="1">
    <citation type="submission" date="2024-06" db="EMBL/GenBank/DDBJ databases">
        <title>Genomic Encyclopedia of Type Strains, Phase IV (KMG-IV): sequencing the most valuable type-strain genomes for metagenomic binning, comparative biology and taxonomic classification.</title>
        <authorList>
            <person name="Goeker M."/>
        </authorList>
    </citation>
    <scope>NUCLEOTIDE SEQUENCE [LARGE SCALE GENOMIC DNA]</scope>
    <source>
        <strain evidence="2 3">DSM 29492</strain>
    </source>
</reference>
<feature type="transmembrane region" description="Helical" evidence="1">
    <location>
        <begin position="83"/>
        <end position="104"/>
    </location>
</feature>